<reference evidence="1 2" key="1">
    <citation type="submission" date="2023-07" db="EMBL/GenBank/DDBJ databases">
        <title>Sequencing the genomes of 1000 actinobacteria strains.</title>
        <authorList>
            <person name="Klenk H.-P."/>
        </authorList>
    </citation>
    <scope>NUCLEOTIDE SEQUENCE [LARGE SCALE GENOMIC DNA]</scope>
    <source>
        <strain evidence="1 2">DSM 43749</strain>
    </source>
</reference>
<comment type="caution">
    <text evidence="1">The sequence shown here is derived from an EMBL/GenBank/DDBJ whole genome shotgun (WGS) entry which is preliminary data.</text>
</comment>
<dbReference type="PANTHER" id="PTHR43603">
    <property type="entry name" value="COBW DOMAIN-CONTAINING PROTEIN DDB_G0274527"/>
    <property type="match status" value="1"/>
</dbReference>
<sequence length="274" mass="29203">MPGSVLVRHDLSRLAEDAVRRWVDGVLGKLHLEHGCVSCTMRLDLLPLLRSLYGPVVVHLDPALEPEAVCFALMDEPVRVEAVITVVDRATRLADATGGDLPADRGLRAAPGDDRTAAQLVVGQALVPTGPEDVRVGAILDRLNSTAARQGLAHLDVPALLAAIPADARRGEVDDTFGSVLHGEPPSESAHGVHLVHFTAHRTFHPARLHRVATALSQGVIRVRGVDPVVASRDPGRCGGRGMVWRDPLYAERIAPVVAMIVCLVSVSTCCTHP</sequence>
<keyword evidence="2" id="KW-1185">Reference proteome</keyword>
<gene>
    <name evidence="1" type="ORF">J2S66_002894</name>
</gene>
<dbReference type="PANTHER" id="PTHR43603:SF1">
    <property type="entry name" value="ZINC-REGULATED GTPASE METALLOPROTEIN ACTIVATOR 1"/>
    <property type="match status" value="1"/>
</dbReference>
<protein>
    <submittedName>
        <fullName evidence="1">G3E family GTPase</fullName>
    </submittedName>
</protein>
<evidence type="ECO:0000313" key="1">
    <source>
        <dbReference type="EMBL" id="MDR6594510.1"/>
    </source>
</evidence>
<dbReference type="RefSeq" id="WP_310307516.1">
    <property type="nucleotide sequence ID" value="NZ_BAAAXB010000001.1"/>
</dbReference>
<evidence type="ECO:0000313" key="2">
    <source>
        <dbReference type="Proteomes" id="UP001268819"/>
    </source>
</evidence>
<dbReference type="Proteomes" id="UP001268819">
    <property type="component" value="Unassembled WGS sequence"/>
</dbReference>
<proteinExistence type="predicted"/>
<dbReference type="InterPro" id="IPR051927">
    <property type="entry name" value="Zn_Chap_cDPG_Synth"/>
</dbReference>
<dbReference type="EMBL" id="JAVDSG010000001">
    <property type="protein sequence ID" value="MDR6594510.1"/>
    <property type="molecule type" value="Genomic_DNA"/>
</dbReference>
<organism evidence="1 2">
    <name type="scientific">Saccharothrix longispora</name>
    <dbReference type="NCBI Taxonomy" id="33920"/>
    <lineage>
        <taxon>Bacteria</taxon>
        <taxon>Bacillati</taxon>
        <taxon>Actinomycetota</taxon>
        <taxon>Actinomycetes</taxon>
        <taxon>Pseudonocardiales</taxon>
        <taxon>Pseudonocardiaceae</taxon>
        <taxon>Saccharothrix</taxon>
    </lineage>
</organism>
<name>A0ABU1PV60_9PSEU</name>
<accession>A0ABU1PV60</accession>